<dbReference type="GO" id="GO:0003824">
    <property type="term" value="F:catalytic activity"/>
    <property type="evidence" value="ECO:0007669"/>
    <property type="project" value="InterPro"/>
</dbReference>
<keyword evidence="5" id="KW-0408">Iron</keyword>
<dbReference type="OrthoDB" id="9782387at2"/>
<dbReference type="InterPro" id="IPR034457">
    <property type="entry name" value="Organic_radical-activating"/>
</dbReference>
<dbReference type="CDD" id="cd01335">
    <property type="entry name" value="Radical_SAM"/>
    <property type="match status" value="1"/>
</dbReference>
<keyword evidence="2" id="KW-0004">4Fe-4S</keyword>
<dbReference type="PANTHER" id="PTHR30352">
    <property type="entry name" value="PYRUVATE FORMATE-LYASE-ACTIVATING ENZYME"/>
    <property type="match status" value="1"/>
</dbReference>
<dbReference type="InterPro" id="IPR013785">
    <property type="entry name" value="Aldolase_TIM"/>
</dbReference>
<feature type="region of interest" description="Disordered" evidence="7">
    <location>
        <begin position="31"/>
        <end position="50"/>
    </location>
</feature>
<evidence type="ECO:0000259" key="8">
    <source>
        <dbReference type="PROSITE" id="PS51918"/>
    </source>
</evidence>
<evidence type="ECO:0000256" key="2">
    <source>
        <dbReference type="ARBA" id="ARBA00022485"/>
    </source>
</evidence>
<dbReference type="PANTHER" id="PTHR30352:SF13">
    <property type="entry name" value="GLYCYL-RADICAL ENZYME ACTIVATING ENZYME YJJW-RELATED"/>
    <property type="match status" value="1"/>
</dbReference>
<gene>
    <name evidence="9" type="ORF">D1825_15525</name>
</gene>
<dbReference type="EMBL" id="QWKP01000218">
    <property type="protein sequence ID" value="RHA37999.1"/>
    <property type="molecule type" value="Genomic_DNA"/>
</dbReference>
<dbReference type="Gene3D" id="3.20.20.70">
    <property type="entry name" value="Aldolase class I"/>
    <property type="match status" value="1"/>
</dbReference>
<evidence type="ECO:0000256" key="5">
    <source>
        <dbReference type="ARBA" id="ARBA00023004"/>
    </source>
</evidence>
<name>A0A413RI74_9CELL</name>
<protein>
    <submittedName>
        <fullName evidence="9">Anaerobic ribonucleoside-triphosphate reductase activating protein</fullName>
    </submittedName>
</protein>
<evidence type="ECO:0000256" key="1">
    <source>
        <dbReference type="ARBA" id="ARBA00001966"/>
    </source>
</evidence>
<dbReference type="NCBIfam" id="TIGR02495">
    <property type="entry name" value="NrdG2"/>
    <property type="match status" value="1"/>
</dbReference>
<dbReference type="Pfam" id="PF04055">
    <property type="entry name" value="Radical_SAM"/>
    <property type="match status" value="1"/>
</dbReference>
<dbReference type="InterPro" id="IPR007197">
    <property type="entry name" value="rSAM"/>
</dbReference>
<reference evidence="9 10" key="1">
    <citation type="submission" date="2018-08" db="EMBL/GenBank/DDBJ databases">
        <title>Cellulomonas rhizosphaerae sp. nov., a novel actinomycete isolated from soil.</title>
        <authorList>
            <person name="Tian Y."/>
        </authorList>
    </citation>
    <scope>NUCLEOTIDE SEQUENCE [LARGE SCALE GENOMIC DNA]</scope>
    <source>
        <strain evidence="9 10">NEAU-TCZ24</strain>
    </source>
</reference>
<dbReference type="GO" id="GO:0046872">
    <property type="term" value="F:metal ion binding"/>
    <property type="evidence" value="ECO:0007669"/>
    <property type="project" value="UniProtKB-KW"/>
</dbReference>
<evidence type="ECO:0000256" key="6">
    <source>
        <dbReference type="ARBA" id="ARBA00023014"/>
    </source>
</evidence>
<dbReference type="PROSITE" id="PS51918">
    <property type="entry name" value="RADICAL_SAM"/>
    <property type="match status" value="1"/>
</dbReference>
<evidence type="ECO:0000256" key="7">
    <source>
        <dbReference type="SAM" id="MobiDB-lite"/>
    </source>
</evidence>
<dbReference type="AlphaFoldDB" id="A0A413RI74"/>
<comment type="caution">
    <text evidence="9">The sequence shown here is derived from an EMBL/GenBank/DDBJ whole genome shotgun (WGS) entry which is preliminary data.</text>
</comment>
<accession>A0A413RI74</accession>
<dbReference type="SFLD" id="SFLDG01094">
    <property type="entry name" value="Uncharacterised_Radical_SAM_Su"/>
    <property type="match status" value="1"/>
</dbReference>
<feature type="domain" description="Radical SAM core" evidence="8">
    <location>
        <begin position="68"/>
        <end position="263"/>
    </location>
</feature>
<evidence type="ECO:0000256" key="3">
    <source>
        <dbReference type="ARBA" id="ARBA00022691"/>
    </source>
</evidence>
<keyword evidence="3" id="KW-0949">S-adenosyl-L-methionine</keyword>
<keyword evidence="6" id="KW-0411">Iron-sulfur</keyword>
<dbReference type="InterPro" id="IPR012840">
    <property type="entry name" value="NrdG2"/>
</dbReference>
<sequence>MTTDLAALVTRVAGESGSAALLARQSQVRLGRADPGGPAASPASTEQPEGRADDLAIAGITPMSSCDWPGRLVATVFLQGCPWRCTYCHNAAILDPRTPGVVPWVGIRDLLSRRRGLLDGVVFSGGEPTRQRGLVDAAREVRDTGFGVGLHTGGAFPAALARVLPHVDWVGFDVKAPTRLYDAVTGRGGAAQAFASLRLVLESGVDVQVRTTVDPTVLTDADVAELTAALAEEGVRDHVLQVVRTDGTTSEYRAAHAAVTGRT</sequence>
<keyword evidence="10" id="KW-1185">Reference proteome</keyword>
<dbReference type="InterPro" id="IPR058240">
    <property type="entry name" value="rSAM_sf"/>
</dbReference>
<comment type="cofactor">
    <cofactor evidence="1">
        <name>[4Fe-4S] cluster</name>
        <dbReference type="ChEBI" id="CHEBI:49883"/>
    </cofactor>
</comment>
<feature type="compositionally biased region" description="Low complexity" evidence="7">
    <location>
        <begin position="35"/>
        <end position="44"/>
    </location>
</feature>
<organism evidence="9 10">
    <name type="scientific">Cellulomonas rhizosphaerae</name>
    <dbReference type="NCBI Taxonomy" id="2293719"/>
    <lineage>
        <taxon>Bacteria</taxon>
        <taxon>Bacillati</taxon>
        <taxon>Actinomycetota</taxon>
        <taxon>Actinomycetes</taxon>
        <taxon>Micrococcales</taxon>
        <taxon>Cellulomonadaceae</taxon>
        <taxon>Cellulomonas</taxon>
    </lineage>
</organism>
<evidence type="ECO:0000256" key="4">
    <source>
        <dbReference type="ARBA" id="ARBA00022723"/>
    </source>
</evidence>
<keyword evidence="4" id="KW-0479">Metal-binding</keyword>
<dbReference type="SUPFAM" id="SSF102114">
    <property type="entry name" value="Radical SAM enzymes"/>
    <property type="match status" value="1"/>
</dbReference>
<evidence type="ECO:0000313" key="9">
    <source>
        <dbReference type="EMBL" id="RHA37999.1"/>
    </source>
</evidence>
<evidence type="ECO:0000313" key="10">
    <source>
        <dbReference type="Proteomes" id="UP000283374"/>
    </source>
</evidence>
<dbReference type="SFLD" id="SFLDS00029">
    <property type="entry name" value="Radical_SAM"/>
    <property type="match status" value="1"/>
</dbReference>
<dbReference type="GO" id="GO:0051539">
    <property type="term" value="F:4 iron, 4 sulfur cluster binding"/>
    <property type="evidence" value="ECO:0007669"/>
    <property type="project" value="UniProtKB-KW"/>
</dbReference>
<proteinExistence type="predicted"/>
<dbReference type="Proteomes" id="UP000283374">
    <property type="component" value="Unassembled WGS sequence"/>
</dbReference>